<proteinExistence type="predicted"/>
<name>A0ABV4EBX7_9GAMM</name>
<evidence type="ECO:0000313" key="3">
    <source>
        <dbReference type="Proteomes" id="UP001565243"/>
    </source>
</evidence>
<reference evidence="2 3" key="1">
    <citation type="submission" date="2024-07" db="EMBL/GenBank/DDBJ databases">
        <authorList>
            <person name="Hebao G."/>
        </authorList>
    </citation>
    <scope>NUCLEOTIDE SEQUENCE [LARGE SCALE GENOMIC DNA]</scope>
    <source>
        <strain evidence="2 3">ACCC 02193</strain>
    </source>
</reference>
<feature type="compositionally biased region" description="Basic and acidic residues" evidence="1">
    <location>
        <begin position="17"/>
        <end position="41"/>
    </location>
</feature>
<evidence type="ECO:0000256" key="1">
    <source>
        <dbReference type="SAM" id="MobiDB-lite"/>
    </source>
</evidence>
<comment type="caution">
    <text evidence="2">The sequence shown here is derived from an EMBL/GenBank/DDBJ whole genome shotgun (WGS) entry which is preliminary data.</text>
</comment>
<organism evidence="2 3">
    <name type="scientific">Erwinia aeris</name>
    <dbReference type="NCBI Taxonomy" id="3239803"/>
    <lineage>
        <taxon>Bacteria</taxon>
        <taxon>Pseudomonadati</taxon>
        <taxon>Pseudomonadota</taxon>
        <taxon>Gammaproteobacteria</taxon>
        <taxon>Enterobacterales</taxon>
        <taxon>Erwiniaceae</taxon>
        <taxon>Erwinia</taxon>
    </lineage>
</organism>
<sequence length="41" mass="4696">MFISYSNDPRFTGLQNRIEKDPKEQKDSPDDAPESGDKLPE</sequence>
<keyword evidence="3" id="KW-1185">Reference proteome</keyword>
<feature type="compositionally biased region" description="Polar residues" evidence="1">
    <location>
        <begin position="1"/>
        <end position="15"/>
    </location>
</feature>
<dbReference type="EMBL" id="JBGFFX010000012">
    <property type="protein sequence ID" value="MEY8772433.1"/>
    <property type="molecule type" value="Genomic_DNA"/>
</dbReference>
<gene>
    <name evidence="2" type="ORF">AB6T85_18665</name>
</gene>
<feature type="region of interest" description="Disordered" evidence="1">
    <location>
        <begin position="1"/>
        <end position="41"/>
    </location>
</feature>
<accession>A0ABV4EBX7</accession>
<dbReference type="RefSeq" id="WP_301252258.1">
    <property type="nucleotide sequence ID" value="NZ_JBGFFX010000012.1"/>
</dbReference>
<protein>
    <submittedName>
        <fullName evidence="2">Uncharacterized protein</fullName>
    </submittedName>
</protein>
<dbReference type="Proteomes" id="UP001565243">
    <property type="component" value="Unassembled WGS sequence"/>
</dbReference>
<evidence type="ECO:0000313" key="2">
    <source>
        <dbReference type="EMBL" id="MEY8772433.1"/>
    </source>
</evidence>